<dbReference type="EMBL" id="CADCTS010000434">
    <property type="protein sequence ID" value="CAA9329253.1"/>
    <property type="molecule type" value="Genomic_DNA"/>
</dbReference>
<evidence type="ECO:0000313" key="2">
    <source>
        <dbReference type="EMBL" id="CAA9329253.1"/>
    </source>
</evidence>
<dbReference type="SUPFAM" id="SSF52980">
    <property type="entry name" value="Restriction endonuclease-like"/>
    <property type="match status" value="1"/>
</dbReference>
<gene>
    <name evidence="2" type="ORF">AVDCRST_MAG48-3054</name>
</gene>
<proteinExistence type="predicted"/>
<protein>
    <recommendedName>
        <fullName evidence="1">DUF559 domain-containing protein</fullName>
    </recommendedName>
</protein>
<organism evidence="2">
    <name type="scientific">uncultured Friedmanniella sp</name>
    <dbReference type="NCBI Taxonomy" id="335381"/>
    <lineage>
        <taxon>Bacteria</taxon>
        <taxon>Bacillati</taxon>
        <taxon>Actinomycetota</taxon>
        <taxon>Actinomycetes</taxon>
        <taxon>Propionibacteriales</taxon>
        <taxon>Nocardioidaceae</taxon>
        <taxon>Friedmanniella</taxon>
        <taxon>environmental samples</taxon>
    </lineage>
</organism>
<feature type="domain" description="DUF559" evidence="1">
    <location>
        <begin position="216"/>
        <end position="279"/>
    </location>
</feature>
<dbReference type="AlphaFoldDB" id="A0A6J4LBT1"/>
<dbReference type="InterPro" id="IPR007569">
    <property type="entry name" value="DUF559"/>
</dbReference>
<reference evidence="2" key="1">
    <citation type="submission" date="2020-02" db="EMBL/GenBank/DDBJ databases">
        <authorList>
            <person name="Meier V. D."/>
        </authorList>
    </citation>
    <scope>NUCLEOTIDE SEQUENCE</scope>
    <source>
        <strain evidence="2">AVDCRST_MAG48</strain>
    </source>
</reference>
<accession>A0A6J4LBT1</accession>
<dbReference type="Gene3D" id="3.40.960.10">
    <property type="entry name" value="VSR Endonuclease"/>
    <property type="match status" value="1"/>
</dbReference>
<evidence type="ECO:0000259" key="1">
    <source>
        <dbReference type="Pfam" id="PF04480"/>
    </source>
</evidence>
<dbReference type="InterPro" id="IPR011335">
    <property type="entry name" value="Restrct_endonuc-II-like"/>
</dbReference>
<name>A0A6J4LBT1_9ACTN</name>
<sequence>MHPLPRPLTREPFTTSAARAAGLSAGRLRGPAVQRLFVGAYRRSGDRPGLPDLVRAALLVAPPGALVTGVTALRLLGAAVGRVRPVHLVGTHPHPVRRPGLRVTRVAVLPPGVDGLVAAEVAFVAAAPALDLVELVAAGDHLVRRGLTTSAALVGAAGRYRGRGSVLARRAAGLVRERVDSPRETELRLCLVLAGLPEPACNVVVGDDREAVARGDLVYRRLRVVLEYEGDQHRTDVRQWNRDIERQEQLEATGWRAVRITAERMRRPRSVVSRVLQVLRDAGYQGPDPVLGPEWTTSFAPGVRAARSARAFEDV</sequence>
<dbReference type="Pfam" id="PF04480">
    <property type="entry name" value="DUF559"/>
    <property type="match status" value="1"/>
</dbReference>